<evidence type="ECO:0000313" key="3">
    <source>
        <dbReference type="EMBL" id="WWF06600.1"/>
    </source>
</evidence>
<dbReference type="InterPro" id="IPR052509">
    <property type="entry name" value="Metal_resp_DNA-bind_regulator"/>
</dbReference>
<feature type="compositionally biased region" description="Pro residues" evidence="1">
    <location>
        <begin position="193"/>
        <end position="202"/>
    </location>
</feature>
<dbReference type="SUPFAM" id="SSF46785">
    <property type="entry name" value="Winged helix' DNA-binding domain"/>
    <property type="match status" value="1"/>
</dbReference>
<gene>
    <name evidence="3" type="ORF">N5P18_06945</name>
</gene>
<proteinExistence type="predicted"/>
<organism evidence="3 4">
    <name type="scientific">Janibacter terrae</name>
    <dbReference type="NCBI Taxonomy" id="103817"/>
    <lineage>
        <taxon>Bacteria</taxon>
        <taxon>Bacillati</taxon>
        <taxon>Actinomycetota</taxon>
        <taxon>Actinomycetes</taxon>
        <taxon>Micrococcales</taxon>
        <taxon>Intrasporangiaceae</taxon>
        <taxon>Janibacter</taxon>
    </lineage>
</organism>
<name>A0ABZ2FIP7_9MICO</name>
<protein>
    <submittedName>
        <fullName evidence="3">PadR family transcriptional regulator</fullName>
    </submittedName>
</protein>
<keyword evidence="4" id="KW-1185">Reference proteome</keyword>
<accession>A0ABZ2FIP7</accession>
<dbReference type="Gene3D" id="1.10.10.10">
    <property type="entry name" value="Winged helix-like DNA-binding domain superfamily/Winged helix DNA-binding domain"/>
    <property type="match status" value="1"/>
</dbReference>
<evidence type="ECO:0000259" key="2">
    <source>
        <dbReference type="Pfam" id="PF03551"/>
    </source>
</evidence>
<evidence type="ECO:0000313" key="4">
    <source>
        <dbReference type="Proteomes" id="UP001381003"/>
    </source>
</evidence>
<reference evidence="3 4" key="1">
    <citation type="submission" date="2022-09" db="EMBL/GenBank/DDBJ databases">
        <title>Complete genome sequence of Janibacter terrae strain COS04-44, PCL-degrading bacteria isolated from oil spilled coast.</title>
        <authorList>
            <person name="Park H."/>
            <person name="Kim J.Y."/>
            <person name="An S.H."/>
            <person name="Lee C.M."/>
            <person name="Weon H.-Y."/>
        </authorList>
    </citation>
    <scope>NUCLEOTIDE SEQUENCE [LARGE SCALE GENOMIC DNA]</scope>
    <source>
        <strain evidence="3 4">COS04-44</strain>
    </source>
</reference>
<dbReference type="Pfam" id="PF03551">
    <property type="entry name" value="PadR"/>
    <property type="match status" value="1"/>
</dbReference>
<feature type="domain" description="Transcription regulator PadR N-terminal" evidence="2">
    <location>
        <begin position="11"/>
        <end position="87"/>
    </location>
</feature>
<feature type="region of interest" description="Disordered" evidence="1">
    <location>
        <begin position="178"/>
        <end position="202"/>
    </location>
</feature>
<sequence length="202" mass="22674">MRRREMLEFAVLGLLHESPLHGYELRRRLNTGLGAFRALSFGTLYPCLASLQGQGLVSVDRDEPRATSSRRQRITYTITDAGREAFAALAGRTDPGSWADEAFDVRVAFFARTEREVRVRILEGRRARLAEQLAAMRGAEGPSRGDRWTAALRAHDEDAVERALRWLDDLLDAERRTPLVRPGSLSDPTHPAFNPPPTKENP</sequence>
<evidence type="ECO:0000256" key="1">
    <source>
        <dbReference type="SAM" id="MobiDB-lite"/>
    </source>
</evidence>
<dbReference type="EMBL" id="CP104874">
    <property type="protein sequence ID" value="WWF06600.1"/>
    <property type="molecule type" value="Genomic_DNA"/>
</dbReference>
<dbReference type="PANTHER" id="PTHR33169">
    <property type="entry name" value="PADR-FAMILY TRANSCRIPTIONAL REGULATOR"/>
    <property type="match status" value="1"/>
</dbReference>
<dbReference type="InterPro" id="IPR005149">
    <property type="entry name" value="Tscrpt_reg_PadR_N"/>
</dbReference>
<dbReference type="PANTHER" id="PTHR33169:SF26">
    <property type="entry name" value="CONSERVED PROTEIN"/>
    <property type="match status" value="1"/>
</dbReference>
<dbReference type="RefSeq" id="WP_245634838.1">
    <property type="nucleotide sequence ID" value="NZ_CP104874.1"/>
</dbReference>
<dbReference type="InterPro" id="IPR036390">
    <property type="entry name" value="WH_DNA-bd_sf"/>
</dbReference>
<dbReference type="InterPro" id="IPR036388">
    <property type="entry name" value="WH-like_DNA-bd_sf"/>
</dbReference>
<dbReference type="Proteomes" id="UP001381003">
    <property type="component" value="Chromosome"/>
</dbReference>